<dbReference type="CDD" id="cd00170">
    <property type="entry name" value="SEC14"/>
    <property type="match status" value="1"/>
</dbReference>
<comment type="caution">
    <text evidence="3">The sequence shown here is derived from an EMBL/GenBank/DDBJ whole genome shotgun (WGS) entry which is preliminary data.</text>
</comment>
<feature type="transmembrane region" description="Helical" evidence="1">
    <location>
        <begin position="181"/>
        <end position="205"/>
    </location>
</feature>
<dbReference type="Proteomes" id="UP001054945">
    <property type="component" value="Unassembled WGS sequence"/>
</dbReference>
<dbReference type="SUPFAM" id="SSF46938">
    <property type="entry name" value="CRAL/TRIO N-terminal domain"/>
    <property type="match status" value="1"/>
</dbReference>
<sequence length="210" mass="24449">MLSAREFDVAKAETMMRKNIAFRKKIGADTILEDYVVPELINKYYPRGYIGPDKDGCPVRYLPFKNLDLKGFAYSVKKSEVLKFLTFLFEHDIKEMEEMFKKGKKTGKVIEKHSYILDIDGYTFHRATNRDAINLLNDILKLYEAHYPERMKIAFFINGSTIQILIVVTEQFRGFNMNHNIGIPVHIGKPFIGSTIQILIFVTFLRRRLA</sequence>
<dbReference type="Pfam" id="PF00650">
    <property type="entry name" value="CRAL_TRIO"/>
    <property type="match status" value="1"/>
</dbReference>
<dbReference type="SUPFAM" id="SSF52087">
    <property type="entry name" value="CRAL/TRIO domain"/>
    <property type="match status" value="1"/>
</dbReference>
<accession>A0AAV4RKV8</accession>
<feature type="domain" description="CRAL-TRIO" evidence="2">
    <location>
        <begin position="37"/>
        <end position="210"/>
    </location>
</feature>
<evidence type="ECO:0000256" key="1">
    <source>
        <dbReference type="SAM" id="Phobius"/>
    </source>
</evidence>
<dbReference type="PANTHER" id="PTHR23324">
    <property type="entry name" value="SEC14 RELATED PROTEIN"/>
    <property type="match status" value="1"/>
</dbReference>
<dbReference type="InterPro" id="IPR036273">
    <property type="entry name" value="CRAL/TRIO_N_dom_sf"/>
</dbReference>
<dbReference type="InterPro" id="IPR036865">
    <property type="entry name" value="CRAL-TRIO_dom_sf"/>
</dbReference>
<gene>
    <name evidence="3" type="primary">Sec14l2_14</name>
    <name evidence="3" type="ORF">CEXT_100631</name>
</gene>
<dbReference type="SMART" id="SM00516">
    <property type="entry name" value="SEC14"/>
    <property type="match status" value="1"/>
</dbReference>
<dbReference type="AlphaFoldDB" id="A0AAV4RKV8"/>
<organism evidence="3 4">
    <name type="scientific">Caerostris extrusa</name>
    <name type="common">Bark spider</name>
    <name type="synonym">Caerostris bankana</name>
    <dbReference type="NCBI Taxonomy" id="172846"/>
    <lineage>
        <taxon>Eukaryota</taxon>
        <taxon>Metazoa</taxon>
        <taxon>Ecdysozoa</taxon>
        <taxon>Arthropoda</taxon>
        <taxon>Chelicerata</taxon>
        <taxon>Arachnida</taxon>
        <taxon>Araneae</taxon>
        <taxon>Araneomorphae</taxon>
        <taxon>Entelegynae</taxon>
        <taxon>Araneoidea</taxon>
        <taxon>Araneidae</taxon>
        <taxon>Caerostris</taxon>
    </lineage>
</organism>
<keyword evidence="1" id="KW-0472">Membrane</keyword>
<name>A0AAV4RKV8_CAEEX</name>
<dbReference type="InterPro" id="IPR001251">
    <property type="entry name" value="CRAL-TRIO_dom"/>
</dbReference>
<keyword evidence="1" id="KW-0812">Transmembrane</keyword>
<keyword evidence="1" id="KW-1133">Transmembrane helix</keyword>
<dbReference type="EMBL" id="BPLR01007952">
    <property type="protein sequence ID" value="GIY20966.1"/>
    <property type="molecule type" value="Genomic_DNA"/>
</dbReference>
<keyword evidence="4" id="KW-1185">Reference proteome</keyword>
<protein>
    <submittedName>
        <fullName evidence="3">SEC14-like protein 2</fullName>
    </submittedName>
</protein>
<dbReference type="PANTHER" id="PTHR23324:SF83">
    <property type="entry name" value="SEC14-LIKE PROTEIN 2"/>
    <property type="match status" value="1"/>
</dbReference>
<evidence type="ECO:0000313" key="4">
    <source>
        <dbReference type="Proteomes" id="UP001054945"/>
    </source>
</evidence>
<evidence type="ECO:0000313" key="3">
    <source>
        <dbReference type="EMBL" id="GIY20966.1"/>
    </source>
</evidence>
<dbReference type="PROSITE" id="PS50191">
    <property type="entry name" value="CRAL_TRIO"/>
    <property type="match status" value="1"/>
</dbReference>
<proteinExistence type="predicted"/>
<dbReference type="InterPro" id="IPR051064">
    <property type="entry name" value="SEC14/CRAL-TRIO_domain"/>
</dbReference>
<evidence type="ECO:0000259" key="2">
    <source>
        <dbReference type="PROSITE" id="PS50191"/>
    </source>
</evidence>
<dbReference type="GO" id="GO:0005737">
    <property type="term" value="C:cytoplasm"/>
    <property type="evidence" value="ECO:0007669"/>
    <property type="project" value="TreeGrafter"/>
</dbReference>
<reference evidence="3 4" key="1">
    <citation type="submission" date="2021-06" db="EMBL/GenBank/DDBJ databases">
        <title>Caerostris extrusa draft genome.</title>
        <authorList>
            <person name="Kono N."/>
            <person name="Arakawa K."/>
        </authorList>
    </citation>
    <scope>NUCLEOTIDE SEQUENCE [LARGE SCALE GENOMIC DNA]</scope>
</reference>
<dbReference type="Gene3D" id="3.40.525.10">
    <property type="entry name" value="CRAL-TRIO lipid binding domain"/>
    <property type="match status" value="1"/>
</dbReference>